<comment type="caution">
    <text evidence="3">The sequence shown here is derived from an EMBL/GenBank/DDBJ whole genome shotgun (WGS) entry which is preliminary data.</text>
</comment>
<feature type="compositionally biased region" description="Low complexity" evidence="1">
    <location>
        <begin position="129"/>
        <end position="138"/>
    </location>
</feature>
<accession>A0ABR0ZXN8</accession>
<feature type="region of interest" description="Disordered" evidence="1">
    <location>
        <begin position="129"/>
        <end position="189"/>
    </location>
</feature>
<dbReference type="InterPro" id="IPR015040">
    <property type="entry name" value="Bcl-x_interacting_BH3_dom"/>
</dbReference>
<feature type="domain" description="Bcl-x interacting BH3" evidence="2">
    <location>
        <begin position="189"/>
        <end position="219"/>
    </location>
</feature>
<proteinExistence type="predicted"/>
<gene>
    <name evidence="3" type="ORF">HHUSO_G6432</name>
</gene>
<keyword evidence="4" id="KW-1185">Reference proteome</keyword>
<evidence type="ECO:0000313" key="4">
    <source>
        <dbReference type="Proteomes" id="UP001369086"/>
    </source>
</evidence>
<dbReference type="Pfam" id="PF08945">
    <property type="entry name" value="Bclx_interact"/>
    <property type="match status" value="1"/>
</dbReference>
<dbReference type="Proteomes" id="UP001369086">
    <property type="component" value="Unassembled WGS sequence"/>
</dbReference>
<feature type="compositionally biased region" description="Polar residues" evidence="1">
    <location>
        <begin position="72"/>
        <end position="83"/>
    </location>
</feature>
<dbReference type="EMBL" id="JAHFZB010000005">
    <property type="protein sequence ID" value="KAK6489588.1"/>
    <property type="molecule type" value="Genomic_DNA"/>
</dbReference>
<name>A0ABR0ZXN8_HUSHU</name>
<evidence type="ECO:0000259" key="2">
    <source>
        <dbReference type="Pfam" id="PF08945"/>
    </source>
</evidence>
<sequence>MQQQMPKSHVMFSVVYVSHCGVGVSVRRPKKFEEEKKNRVNDRPPSDVNSERGRREGGQLQPTQGAGRPQNRAGSSASLPTQSEGDHTGDGDQPVPTSLQGGFPMSRSPNHYASRCPLFRSLSRSSSGYFSFDSESISSPPPMSHNKSTQTPSPASQVISHAQHCLAQQHENAQGHDMPQGSPGPYRPRSLLMPADMRPEVWVAQELRRIGDEFNCLYQRDIGGRNGRAAQNNHNEVQNEQNCMRWLAIVVRRLFQIYMRWH</sequence>
<organism evidence="3 4">
    <name type="scientific">Huso huso</name>
    <name type="common">Beluga</name>
    <name type="synonym">Acipenser huso</name>
    <dbReference type="NCBI Taxonomy" id="61971"/>
    <lineage>
        <taxon>Eukaryota</taxon>
        <taxon>Metazoa</taxon>
        <taxon>Chordata</taxon>
        <taxon>Craniata</taxon>
        <taxon>Vertebrata</taxon>
        <taxon>Euteleostomi</taxon>
        <taxon>Actinopterygii</taxon>
        <taxon>Chondrostei</taxon>
        <taxon>Acipenseriformes</taxon>
        <taxon>Acipenseridae</taxon>
        <taxon>Huso</taxon>
    </lineage>
</organism>
<feature type="region of interest" description="Disordered" evidence="1">
    <location>
        <begin position="27"/>
        <end position="109"/>
    </location>
</feature>
<protein>
    <submittedName>
        <fullName evidence="3">Bcl-2-like protein 11 isoform X2</fullName>
    </submittedName>
</protein>
<feature type="compositionally biased region" description="Polar residues" evidence="1">
    <location>
        <begin position="145"/>
        <end position="160"/>
    </location>
</feature>
<reference evidence="3 4" key="1">
    <citation type="submission" date="2021-05" db="EMBL/GenBank/DDBJ databases">
        <authorList>
            <person name="Zahm M."/>
            <person name="Klopp C."/>
            <person name="Cabau C."/>
            <person name="Kuhl H."/>
            <person name="Suciu R."/>
            <person name="Ciorpac M."/>
            <person name="Holostenco D."/>
            <person name="Gessner J."/>
            <person name="Wuertz S."/>
            <person name="Hohne C."/>
            <person name="Stock M."/>
            <person name="Gislard M."/>
            <person name="Lluch J."/>
            <person name="Milhes M."/>
            <person name="Lampietro C."/>
            <person name="Lopez Roques C."/>
            <person name="Donnadieu C."/>
            <person name="Du K."/>
            <person name="Schartl M."/>
            <person name="Guiguen Y."/>
        </authorList>
    </citation>
    <scope>NUCLEOTIDE SEQUENCE [LARGE SCALE GENOMIC DNA]</scope>
    <source>
        <strain evidence="3">Hh-F2</strain>
        <tissue evidence="3">Blood</tissue>
    </source>
</reference>
<evidence type="ECO:0000313" key="3">
    <source>
        <dbReference type="EMBL" id="KAK6489588.1"/>
    </source>
</evidence>
<feature type="compositionally biased region" description="Basic and acidic residues" evidence="1">
    <location>
        <begin position="31"/>
        <end position="57"/>
    </location>
</feature>
<evidence type="ECO:0000256" key="1">
    <source>
        <dbReference type="SAM" id="MobiDB-lite"/>
    </source>
</evidence>